<keyword evidence="9" id="KW-0472">Membrane</keyword>
<dbReference type="InterPro" id="IPR032974">
    <property type="entry name" value="Polypren_kinase"/>
</dbReference>
<dbReference type="PANTHER" id="PTHR13205:SF15">
    <property type="entry name" value="DOLICHOL KINASE"/>
    <property type="match status" value="1"/>
</dbReference>
<comment type="similarity">
    <text evidence="2">Belongs to the polyprenol kinase family.</text>
</comment>
<keyword evidence="11" id="KW-1185">Reference proteome</keyword>
<evidence type="ECO:0000256" key="1">
    <source>
        <dbReference type="ARBA" id="ARBA00004477"/>
    </source>
</evidence>
<evidence type="ECO:0000313" key="11">
    <source>
        <dbReference type="Proteomes" id="UP001159042"/>
    </source>
</evidence>
<comment type="caution">
    <text evidence="10">The sequence shown here is derived from an EMBL/GenBank/DDBJ whole genome shotgun (WGS) entry which is preliminary data.</text>
</comment>
<reference evidence="10 11" key="1">
    <citation type="journal article" date="2023" name="Insect Mol. Biol.">
        <title>Genome sequencing provides insights into the evolution of gene families encoding plant cell wall-degrading enzymes in longhorned beetles.</title>
        <authorList>
            <person name="Shin N.R."/>
            <person name="Okamura Y."/>
            <person name="Kirsch R."/>
            <person name="Pauchet Y."/>
        </authorList>
    </citation>
    <scope>NUCLEOTIDE SEQUENCE [LARGE SCALE GENOMIC DNA]</scope>
    <source>
        <strain evidence="10">EAD_L_NR</strain>
    </source>
</reference>
<proteinExistence type="inferred from homology"/>
<evidence type="ECO:0000256" key="9">
    <source>
        <dbReference type="ARBA" id="ARBA00023136"/>
    </source>
</evidence>
<evidence type="ECO:0000256" key="5">
    <source>
        <dbReference type="ARBA" id="ARBA00022692"/>
    </source>
</evidence>
<organism evidence="10 11">
    <name type="scientific">Exocentrus adspersus</name>
    <dbReference type="NCBI Taxonomy" id="1586481"/>
    <lineage>
        <taxon>Eukaryota</taxon>
        <taxon>Metazoa</taxon>
        <taxon>Ecdysozoa</taxon>
        <taxon>Arthropoda</taxon>
        <taxon>Hexapoda</taxon>
        <taxon>Insecta</taxon>
        <taxon>Pterygota</taxon>
        <taxon>Neoptera</taxon>
        <taxon>Endopterygota</taxon>
        <taxon>Coleoptera</taxon>
        <taxon>Polyphaga</taxon>
        <taxon>Cucujiformia</taxon>
        <taxon>Chrysomeloidea</taxon>
        <taxon>Cerambycidae</taxon>
        <taxon>Lamiinae</taxon>
        <taxon>Acanthocinini</taxon>
        <taxon>Exocentrus</taxon>
    </lineage>
</organism>
<keyword evidence="4" id="KW-0808">Transferase</keyword>
<comment type="subcellular location">
    <subcellularLocation>
        <location evidence="1">Endoplasmic reticulum membrane</location>
        <topology evidence="1">Multi-pass membrane protein</topology>
    </subcellularLocation>
</comment>
<accession>A0AAV8VB50</accession>
<evidence type="ECO:0000313" key="10">
    <source>
        <dbReference type="EMBL" id="KAJ8911197.1"/>
    </source>
</evidence>
<dbReference type="PANTHER" id="PTHR13205">
    <property type="entry name" value="TRANSMEMBRANE PROTEIN 15-RELATED"/>
    <property type="match status" value="1"/>
</dbReference>
<dbReference type="Proteomes" id="UP001159042">
    <property type="component" value="Unassembled WGS sequence"/>
</dbReference>
<evidence type="ECO:0000256" key="6">
    <source>
        <dbReference type="ARBA" id="ARBA00022777"/>
    </source>
</evidence>
<name>A0AAV8VB50_9CUCU</name>
<dbReference type="EMBL" id="JANEYG010000208">
    <property type="protein sequence ID" value="KAJ8911197.1"/>
    <property type="molecule type" value="Genomic_DNA"/>
</dbReference>
<gene>
    <name evidence="10" type="ORF">NQ315_004417</name>
</gene>
<keyword evidence="5" id="KW-0812">Transmembrane</keyword>
<keyword evidence="7" id="KW-0256">Endoplasmic reticulum</keyword>
<dbReference type="EC" id="2.7.1.108" evidence="3"/>
<keyword evidence="6" id="KW-0418">Kinase</keyword>
<sequence>MLRRVTVGASANLTIIRILNIPPLGQHLQESFTVFSDEKDTGLLALTPIYLLVGCSLPLWIHPSPCDITDSATFNLLPLLSGLLSIGIGDTAASVIGSNYGHYFWPVYCILRRKSLIFLDDMKFAYRGRRPRQNNTEFGNVLFLRIKRHNKAHKIYNVQHRASVFCTDWDKREPNYNLLLPDIPYNR</sequence>
<dbReference type="GO" id="GO:0004168">
    <property type="term" value="F:dolichol kinase activity"/>
    <property type="evidence" value="ECO:0007669"/>
    <property type="project" value="UniProtKB-EC"/>
</dbReference>
<evidence type="ECO:0000256" key="2">
    <source>
        <dbReference type="ARBA" id="ARBA00010794"/>
    </source>
</evidence>
<keyword evidence="8" id="KW-1133">Transmembrane helix</keyword>
<dbReference type="AlphaFoldDB" id="A0AAV8VB50"/>
<evidence type="ECO:0000256" key="4">
    <source>
        <dbReference type="ARBA" id="ARBA00022679"/>
    </source>
</evidence>
<evidence type="ECO:0000256" key="8">
    <source>
        <dbReference type="ARBA" id="ARBA00022989"/>
    </source>
</evidence>
<evidence type="ECO:0000256" key="3">
    <source>
        <dbReference type="ARBA" id="ARBA00012132"/>
    </source>
</evidence>
<dbReference type="GO" id="GO:0043048">
    <property type="term" value="P:dolichyl monophosphate biosynthetic process"/>
    <property type="evidence" value="ECO:0007669"/>
    <property type="project" value="TreeGrafter"/>
</dbReference>
<evidence type="ECO:0000256" key="7">
    <source>
        <dbReference type="ARBA" id="ARBA00022824"/>
    </source>
</evidence>
<protein>
    <recommendedName>
        <fullName evidence="3">dolichol kinase</fullName>
        <ecNumber evidence="3">2.7.1.108</ecNumber>
    </recommendedName>
</protein>
<dbReference type="GO" id="GO:0005789">
    <property type="term" value="C:endoplasmic reticulum membrane"/>
    <property type="evidence" value="ECO:0007669"/>
    <property type="project" value="UniProtKB-SubCell"/>
</dbReference>